<evidence type="ECO:0000313" key="1">
    <source>
        <dbReference type="EMBL" id="PWN51302.1"/>
    </source>
</evidence>
<evidence type="ECO:0000313" key="2">
    <source>
        <dbReference type="Proteomes" id="UP000245626"/>
    </source>
</evidence>
<organism evidence="1 2">
    <name type="scientific">Violaceomyces palustris</name>
    <dbReference type="NCBI Taxonomy" id="1673888"/>
    <lineage>
        <taxon>Eukaryota</taxon>
        <taxon>Fungi</taxon>
        <taxon>Dikarya</taxon>
        <taxon>Basidiomycota</taxon>
        <taxon>Ustilaginomycotina</taxon>
        <taxon>Ustilaginomycetes</taxon>
        <taxon>Violaceomycetales</taxon>
        <taxon>Violaceomycetaceae</taxon>
        <taxon>Violaceomyces</taxon>
    </lineage>
</organism>
<gene>
    <name evidence="1" type="ORF">IE53DRAFT_386341</name>
</gene>
<protein>
    <submittedName>
        <fullName evidence="1">Trimeric LpxA-like protein</fullName>
    </submittedName>
</protein>
<dbReference type="EMBL" id="KZ819854">
    <property type="protein sequence ID" value="PWN51302.1"/>
    <property type="molecule type" value="Genomic_DNA"/>
</dbReference>
<dbReference type="Proteomes" id="UP000245626">
    <property type="component" value="Unassembled WGS sequence"/>
</dbReference>
<proteinExistence type="predicted"/>
<keyword evidence="2" id="KW-1185">Reference proteome</keyword>
<accession>A0ACD0NZR7</accession>
<reference evidence="1 2" key="1">
    <citation type="journal article" date="2018" name="Mol. Biol. Evol.">
        <title>Broad Genomic Sampling Reveals a Smut Pathogenic Ancestry of the Fungal Clade Ustilaginomycotina.</title>
        <authorList>
            <person name="Kijpornyongpan T."/>
            <person name="Mondo S.J."/>
            <person name="Barry K."/>
            <person name="Sandor L."/>
            <person name="Lee J."/>
            <person name="Lipzen A."/>
            <person name="Pangilinan J."/>
            <person name="LaButti K."/>
            <person name="Hainaut M."/>
            <person name="Henrissat B."/>
            <person name="Grigoriev I.V."/>
            <person name="Spatafora J.W."/>
            <person name="Aime M.C."/>
        </authorList>
    </citation>
    <scope>NUCLEOTIDE SEQUENCE [LARGE SCALE GENOMIC DNA]</scope>
    <source>
        <strain evidence="1 2">SA 807</strain>
    </source>
</reference>
<sequence length="225" mass="24763">MAPLRDKLTVGSRVIIAEQADLRGEISIGSGTVIHPKATILALQGPISIGSNCIIEETAAIVNRTKELMKIGDENLFEVGCRIESPRIGSYNTFEIRSRVAHTVSIGSFCTVGAACTLIPSVLWPDDLKGIFEDDQEDVDHLRDELQQQEVGRLDSTTSSQSQPSAIGDDERVESIPDRTVVFGIQAKRRLWSGEGLKQQAALHAKHLEYLREAIPRSHKLKIIQ</sequence>
<name>A0ACD0NZR7_9BASI</name>